<evidence type="ECO:0000313" key="2">
    <source>
        <dbReference type="EMBL" id="CAH1414943.1"/>
    </source>
</evidence>
<evidence type="ECO:0000313" key="3">
    <source>
        <dbReference type="Proteomes" id="UP001157418"/>
    </source>
</evidence>
<reference evidence="2 3" key="1">
    <citation type="submission" date="2022-01" db="EMBL/GenBank/DDBJ databases">
        <authorList>
            <person name="Xiong W."/>
            <person name="Schranz E."/>
        </authorList>
    </citation>
    <scope>NUCLEOTIDE SEQUENCE [LARGE SCALE GENOMIC DNA]</scope>
</reference>
<keyword evidence="3" id="KW-1185">Reference proteome</keyword>
<gene>
    <name evidence="2" type="ORF">LVIROSA_LOCUS2824</name>
</gene>
<organism evidence="2 3">
    <name type="scientific">Lactuca virosa</name>
    <dbReference type="NCBI Taxonomy" id="75947"/>
    <lineage>
        <taxon>Eukaryota</taxon>
        <taxon>Viridiplantae</taxon>
        <taxon>Streptophyta</taxon>
        <taxon>Embryophyta</taxon>
        <taxon>Tracheophyta</taxon>
        <taxon>Spermatophyta</taxon>
        <taxon>Magnoliopsida</taxon>
        <taxon>eudicotyledons</taxon>
        <taxon>Gunneridae</taxon>
        <taxon>Pentapetalae</taxon>
        <taxon>asterids</taxon>
        <taxon>campanulids</taxon>
        <taxon>Asterales</taxon>
        <taxon>Asteraceae</taxon>
        <taxon>Cichorioideae</taxon>
        <taxon>Cichorieae</taxon>
        <taxon>Lactucinae</taxon>
        <taxon>Lactuca</taxon>
    </lineage>
</organism>
<keyword evidence="1" id="KW-0732">Signal</keyword>
<evidence type="ECO:0000256" key="1">
    <source>
        <dbReference type="SAM" id="SignalP"/>
    </source>
</evidence>
<sequence length="71" mass="8046">MKFNGLTFFLVVLCAFILFSAAGRTHPATLQPQNNKQKVIESEKVAHTNSGPSTWGGCWSCWKNHDRRLLR</sequence>
<comment type="caution">
    <text evidence="2">The sequence shown here is derived from an EMBL/GenBank/DDBJ whole genome shotgun (WGS) entry which is preliminary data.</text>
</comment>
<feature type="signal peptide" evidence="1">
    <location>
        <begin position="1"/>
        <end position="22"/>
    </location>
</feature>
<protein>
    <submittedName>
        <fullName evidence="2">Uncharacterized protein</fullName>
    </submittedName>
</protein>
<proteinExistence type="predicted"/>
<dbReference type="EMBL" id="CAKMRJ010000001">
    <property type="protein sequence ID" value="CAH1414943.1"/>
    <property type="molecule type" value="Genomic_DNA"/>
</dbReference>
<feature type="chain" id="PRO_5043829705" evidence="1">
    <location>
        <begin position="23"/>
        <end position="71"/>
    </location>
</feature>
<dbReference type="AlphaFoldDB" id="A0AAU9M1Y7"/>
<dbReference type="Proteomes" id="UP001157418">
    <property type="component" value="Unassembled WGS sequence"/>
</dbReference>
<name>A0AAU9M1Y7_9ASTR</name>
<accession>A0AAU9M1Y7</accession>